<dbReference type="Proteomes" id="UP001295794">
    <property type="component" value="Unassembled WGS sequence"/>
</dbReference>
<feature type="compositionally biased region" description="Basic and acidic residues" evidence="1">
    <location>
        <begin position="22"/>
        <end position="38"/>
    </location>
</feature>
<sequence>MLRLTQVDEQRERNRRRMAQQRSERDSGPLEEREAFSARARENHARYRERHRYHLRIREVQRRNCFLRHYFTKFGAEAFAQYVAAKRQRRTRDRERIMSRMRAEGVNEVLPEDDPREYEILCPANQRRKRHVN</sequence>
<gene>
    <name evidence="2" type="ORF">MYCIT1_LOCUS26023</name>
</gene>
<protein>
    <submittedName>
        <fullName evidence="2">Uncharacterized protein</fullName>
    </submittedName>
</protein>
<keyword evidence="3" id="KW-1185">Reference proteome</keyword>
<dbReference type="EMBL" id="CAVNYO010000419">
    <property type="protein sequence ID" value="CAK5277178.1"/>
    <property type="molecule type" value="Genomic_DNA"/>
</dbReference>
<accession>A0AAD2Q534</accession>
<reference evidence="2" key="1">
    <citation type="submission" date="2023-11" db="EMBL/GenBank/DDBJ databases">
        <authorList>
            <person name="De Vega J J."/>
            <person name="De Vega J J."/>
        </authorList>
    </citation>
    <scope>NUCLEOTIDE SEQUENCE</scope>
</reference>
<feature type="compositionally biased region" description="Basic and acidic residues" evidence="1">
    <location>
        <begin position="1"/>
        <end position="12"/>
    </location>
</feature>
<organism evidence="2 3">
    <name type="scientific">Mycena citricolor</name>
    <dbReference type="NCBI Taxonomy" id="2018698"/>
    <lineage>
        <taxon>Eukaryota</taxon>
        <taxon>Fungi</taxon>
        <taxon>Dikarya</taxon>
        <taxon>Basidiomycota</taxon>
        <taxon>Agaricomycotina</taxon>
        <taxon>Agaricomycetes</taxon>
        <taxon>Agaricomycetidae</taxon>
        <taxon>Agaricales</taxon>
        <taxon>Marasmiineae</taxon>
        <taxon>Mycenaceae</taxon>
        <taxon>Mycena</taxon>
    </lineage>
</organism>
<evidence type="ECO:0000313" key="3">
    <source>
        <dbReference type="Proteomes" id="UP001295794"/>
    </source>
</evidence>
<evidence type="ECO:0000313" key="2">
    <source>
        <dbReference type="EMBL" id="CAK5277178.1"/>
    </source>
</evidence>
<comment type="caution">
    <text evidence="2">The sequence shown here is derived from an EMBL/GenBank/DDBJ whole genome shotgun (WGS) entry which is preliminary data.</text>
</comment>
<name>A0AAD2Q534_9AGAR</name>
<dbReference type="AlphaFoldDB" id="A0AAD2Q534"/>
<evidence type="ECO:0000256" key="1">
    <source>
        <dbReference type="SAM" id="MobiDB-lite"/>
    </source>
</evidence>
<feature type="region of interest" description="Disordered" evidence="1">
    <location>
        <begin position="1"/>
        <end position="38"/>
    </location>
</feature>
<proteinExistence type="predicted"/>